<comment type="caution">
    <text evidence="1">The sequence shown here is derived from an EMBL/GenBank/DDBJ whole genome shotgun (WGS) entry which is preliminary data.</text>
</comment>
<organism evidence="1 2">
    <name type="scientific">Taxus chinensis</name>
    <name type="common">Chinese yew</name>
    <name type="synonym">Taxus wallichiana var. chinensis</name>
    <dbReference type="NCBI Taxonomy" id="29808"/>
    <lineage>
        <taxon>Eukaryota</taxon>
        <taxon>Viridiplantae</taxon>
        <taxon>Streptophyta</taxon>
        <taxon>Embryophyta</taxon>
        <taxon>Tracheophyta</taxon>
        <taxon>Spermatophyta</taxon>
        <taxon>Pinopsida</taxon>
        <taxon>Pinidae</taxon>
        <taxon>Conifers II</taxon>
        <taxon>Cupressales</taxon>
        <taxon>Taxaceae</taxon>
        <taxon>Taxus</taxon>
    </lineage>
</organism>
<feature type="non-terminal residue" evidence="1">
    <location>
        <position position="1"/>
    </location>
</feature>
<reference evidence="1 2" key="1">
    <citation type="journal article" date="2021" name="Nat. Plants">
        <title>The Taxus genome provides insights into paclitaxel biosynthesis.</title>
        <authorList>
            <person name="Xiong X."/>
            <person name="Gou J."/>
            <person name="Liao Q."/>
            <person name="Li Y."/>
            <person name="Zhou Q."/>
            <person name="Bi G."/>
            <person name="Li C."/>
            <person name="Du R."/>
            <person name="Wang X."/>
            <person name="Sun T."/>
            <person name="Guo L."/>
            <person name="Liang H."/>
            <person name="Lu P."/>
            <person name="Wu Y."/>
            <person name="Zhang Z."/>
            <person name="Ro D.K."/>
            <person name="Shang Y."/>
            <person name="Huang S."/>
            <person name="Yan J."/>
        </authorList>
    </citation>
    <scope>NUCLEOTIDE SEQUENCE [LARGE SCALE GENOMIC DNA]</scope>
    <source>
        <strain evidence="1">Ta-2019</strain>
    </source>
</reference>
<sequence>VRSIQADLAQFKYNYEASLDIPEDYHPTSKFETDNHINVPNNDTTLVHLYNTQEEVSHFFTEDYISEPEYYFTEEEDLVGSIGSNFSEN</sequence>
<feature type="non-terminal residue" evidence="1">
    <location>
        <position position="89"/>
    </location>
</feature>
<evidence type="ECO:0000313" key="1">
    <source>
        <dbReference type="EMBL" id="KAH9311203.1"/>
    </source>
</evidence>
<keyword evidence="2" id="KW-1185">Reference proteome</keyword>
<protein>
    <submittedName>
        <fullName evidence="1">Uncharacterized protein</fullName>
    </submittedName>
</protein>
<dbReference type="Proteomes" id="UP000824469">
    <property type="component" value="Unassembled WGS sequence"/>
</dbReference>
<dbReference type="AlphaFoldDB" id="A0AA38FY06"/>
<name>A0AA38FY06_TAXCH</name>
<accession>A0AA38FY06</accession>
<evidence type="ECO:0000313" key="2">
    <source>
        <dbReference type="Proteomes" id="UP000824469"/>
    </source>
</evidence>
<gene>
    <name evidence="1" type="ORF">KI387_026238</name>
</gene>
<proteinExistence type="predicted"/>
<dbReference type="EMBL" id="JAHRHJ020000006">
    <property type="protein sequence ID" value="KAH9311203.1"/>
    <property type="molecule type" value="Genomic_DNA"/>
</dbReference>